<gene>
    <name evidence="2" type="ORF">PLEPLA_LOCUS30001</name>
</gene>
<organism evidence="2 3">
    <name type="scientific">Pleuronectes platessa</name>
    <name type="common">European plaice</name>
    <dbReference type="NCBI Taxonomy" id="8262"/>
    <lineage>
        <taxon>Eukaryota</taxon>
        <taxon>Metazoa</taxon>
        <taxon>Chordata</taxon>
        <taxon>Craniata</taxon>
        <taxon>Vertebrata</taxon>
        <taxon>Euteleostomi</taxon>
        <taxon>Actinopterygii</taxon>
        <taxon>Neopterygii</taxon>
        <taxon>Teleostei</taxon>
        <taxon>Neoteleostei</taxon>
        <taxon>Acanthomorphata</taxon>
        <taxon>Carangaria</taxon>
        <taxon>Pleuronectiformes</taxon>
        <taxon>Pleuronectoidei</taxon>
        <taxon>Pleuronectidae</taxon>
        <taxon>Pleuronectes</taxon>
    </lineage>
</organism>
<comment type="caution">
    <text evidence="2">The sequence shown here is derived from an EMBL/GenBank/DDBJ whole genome shotgun (WGS) entry which is preliminary data.</text>
</comment>
<accession>A0A9N7V3T2</accession>
<evidence type="ECO:0000313" key="3">
    <source>
        <dbReference type="Proteomes" id="UP001153269"/>
    </source>
</evidence>
<protein>
    <submittedName>
        <fullName evidence="2">Uncharacterized protein</fullName>
    </submittedName>
</protein>
<name>A0A9N7V3T2_PLEPL</name>
<dbReference type="Proteomes" id="UP001153269">
    <property type="component" value="Unassembled WGS sequence"/>
</dbReference>
<evidence type="ECO:0000256" key="1">
    <source>
        <dbReference type="SAM" id="MobiDB-lite"/>
    </source>
</evidence>
<feature type="compositionally biased region" description="Low complexity" evidence="1">
    <location>
        <begin position="59"/>
        <end position="95"/>
    </location>
</feature>
<feature type="region of interest" description="Disordered" evidence="1">
    <location>
        <begin position="59"/>
        <end position="125"/>
    </location>
</feature>
<evidence type="ECO:0000313" key="2">
    <source>
        <dbReference type="EMBL" id="CAB1442329.1"/>
    </source>
</evidence>
<dbReference type="AlphaFoldDB" id="A0A9N7V3T2"/>
<keyword evidence="3" id="KW-1185">Reference proteome</keyword>
<reference evidence="2" key="1">
    <citation type="submission" date="2020-03" db="EMBL/GenBank/DDBJ databases">
        <authorList>
            <person name="Weist P."/>
        </authorList>
    </citation>
    <scope>NUCLEOTIDE SEQUENCE</scope>
</reference>
<sequence>MIPLPPHPRLSQLRLFVVQQAEAAALSLGFSLSKVLVRFAAQTYFCCLPPPHLCSPITTSTSTTSPHPSNHHPSSSSSSSSSSRTSSPSPRSAHSAADPPVGQRWPMDVEQDPTVNGSQHSTDRGEVMGRVAPMAANANRWAPVLWIPPNVQFHAGQLTSNKPQARVC</sequence>
<dbReference type="EMBL" id="CADEAL010002824">
    <property type="protein sequence ID" value="CAB1442329.1"/>
    <property type="molecule type" value="Genomic_DNA"/>
</dbReference>
<proteinExistence type="predicted"/>